<reference evidence="2" key="1">
    <citation type="journal article" date="2019" name="Int. J. Syst. Evol. Microbiol.">
        <title>The Global Catalogue of Microorganisms (GCM) 10K type strain sequencing project: providing services to taxonomists for standard genome sequencing and annotation.</title>
        <authorList>
            <consortium name="The Broad Institute Genomics Platform"/>
            <consortium name="The Broad Institute Genome Sequencing Center for Infectious Disease"/>
            <person name="Wu L."/>
            <person name="Ma J."/>
        </authorList>
    </citation>
    <scope>NUCLEOTIDE SEQUENCE [LARGE SCALE GENOMIC DNA]</scope>
    <source>
        <strain evidence="2">CCUG 52478</strain>
    </source>
</reference>
<protein>
    <recommendedName>
        <fullName evidence="3">SnoaL-like domain-containing protein</fullName>
    </recommendedName>
</protein>
<accession>A0ABW3W347</accession>
<evidence type="ECO:0008006" key="3">
    <source>
        <dbReference type="Google" id="ProtNLM"/>
    </source>
</evidence>
<comment type="caution">
    <text evidence="1">The sequence shown here is derived from an EMBL/GenBank/DDBJ whole genome shotgun (WGS) entry which is preliminary data.</text>
</comment>
<proteinExistence type="predicted"/>
<dbReference type="Proteomes" id="UP001597229">
    <property type="component" value="Unassembled WGS sequence"/>
</dbReference>
<sequence length="181" mass="19093">MTIVLVAAGVLTAREQSAVIAPPAAGPAVGPAVGPVVVGPVMGPVIEPVTVLRAWDRARSAAWAAGDVAALGRLYVRRSRAGERDRAMLRAWLRRGLRVRGMVMQVLAVELRARTERRMVLVVTDRLAAGSVPGAEALPRDGPTTRRLVFRWAGRWRLASAGQARASPVASTASMSGSSNS</sequence>
<organism evidence="1 2">
    <name type="scientific">Nocardioides ginsengisoli</name>
    <dbReference type="NCBI Taxonomy" id="363868"/>
    <lineage>
        <taxon>Bacteria</taxon>
        <taxon>Bacillati</taxon>
        <taxon>Actinomycetota</taxon>
        <taxon>Actinomycetes</taxon>
        <taxon>Propionibacteriales</taxon>
        <taxon>Nocardioidaceae</taxon>
        <taxon>Nocardioides</taxon>
    </lineage>
</organism>
<name>A0ABW3W347_9ACTN</name>
<evidence type="ECO:0000313" key="1">
    <source>
        <dbReference type="EMBL" id="MFD1248985.1"/>
    </source>
</evidence>
<dbReference type="EMBL" id="JBHTLX010000020">
    <property type="protein sequence ID" value="MFD1248985.1"/>
    <property type="molecule type" value="Genomic_DNA"/>
</dbReference>
<gene>
    <name evidence="1" type="ORF">ACFQ3F_14385</name>
</gene>
<evidence type="ECO:0000313" key="2">
    <source>
        <dbReference type="Proteomes" id="UP001597229"/>
    </source>
</evidence>
<keyword evidence="2" id="KW-1185">Reference proteome</keyword>